<dbReference type="EMBL" id="FR872582">
    <property type="protein sequence ID" value="CCB89693.1"/>
    <property type="molecule type" value="Genomic_DNA"/>
</dbReference>
<evidence type="ECO:0000313" key="1">
    <source>
        <dbReference type="EMBL" id="CCB89693.1"/>
    </source>
</evidence>
<dbReference type="KEGG" id="sng:SNE_A18160"/>
<evidence type="ECO:0000313" key="2">
    <source>
        <dbReference type="Proteomes" id="UP000000496"/>
    </source>
</evidence>
<gene>
    <name evidence="1" type="ordered locus">SNE_A18160</name>
</gene>
<accession>F8L355</accession>
<organism evidence="1 2">
    <name type="scientific">Simkania negevensis (strain ATCC VR-1471 / DSM 27360 / Z)</name>
    <dbReference type="NCBI Taxonomy" id="331113"/>
    <lineage>
        <taxon>Bacteria</taxon>
        <taxon>Pseudomonadati</taxon>
        <taxon>Chlamydiota</taxon>
        <taxon>Chlamydiia</taxon>
        <taxon>Parachlamydiales</taxon>
        <taxon>Simkaniaceae</taxon>
        <taxon>Simkania</taxon>
    </lineage>
</organism>
<reference key="1">
    <citation type="journal article" date="2011" name="Mol. Biol. Evol.">
        <title>Unity in variety -- the pan-genome of the Chlamydiae.</title>
        <authorList>
            <person name="Collingro A."/>
            <person name="Tischler P."/>
            <person name="Weinmaier T."/>
            <person name="Penz T."/>
            <person name="Heinz E."/>
            <person name="Brunham R.C."/>
            <person name="Read T.D."/>
            <person name="Bavoil P.M."/>
            <person name="Sachse K."/>
            <person name="Kahane S."/>
            <person name="Friedman M.G."/>
            <person name="Rattei T."/>
            <person name="Myers G.S.A."/>
            <person name="Horn M."/>
        </authorList>
    </citation>
    <scope>NUCLEOTIDE SEQUENCE</scope>
    <source>
        <strain>Z</strain>
    </source>
</reference>
<dbReference type="STRING" id="331113.SNE_A18160"/>
<protein>
    <submittedName>
        <fullName evidence="1">Uncharacterized protein</fullName>
    </submittedName>
</protein>
<dbReference type="Proteomes" id="UP000000496">
    <property type="component" value="Chromosome gsn.131"/>
</dbReference>
<reference evidence="1 2" key="2">
    <citation type="journal article" date="2011" name="Mol. Biol. Evol.">
        <title>Unity in variety--the pan-genome of the Chlamydiae.</title>
        <authorList>
            <person name="Collingro A."/>
            <person name="Tischler P."/>
            <person name="Weinmaier T."/>
            <person name="Penz T."/>
            <person name="Heinz E."/>
            <person name="Brunham R.C."/>
            <person name="Read T.D."/>
            <person name="Bavoil P.M."/>
            <person name="Sachse K."/>
            <person name="Kahane S."/>
            <person name="Friedman M.G."/>
            <person name="Rattei T."/>
            <person name="Myers G.S."/>
            <person name="Horn M."/>
        </authorList>
    </citation>
    <scope>NUCLEOTIDE SEQUENCE [LARGE SCALE GENOMIC DNA]</scope>
    <source>
        <strain evidence="2">ATCC VR-1471 / Z</strain>
    </source>
</reference>
<dbReference type="AlphaFoldDB" id="F8L355"/>
<sequence length="27" mass="3197">MKAKKKLSNLLKNQYKGLLGMKTLYRK</sequence>
<proteinExistence type="predicted"/>
<dbReference type="HOGENOM" id="CLU_3415025_0_0_0"/>
<name>F8L355_SIMNZ</name>
<keyword evidence="2" id="KW-1185">Reference proteome</keyword>